<evidence type="ECO:0000256" key="2">
    <source>
        <dbReference type="ARBA" id="ARBA00022723"/>
    </source>
</evidence>
<proteinExistence type="predicted"/>
<dbReference type="InterPro" id="IPR005805">
    <property type="entry name" value="Rieske_Fe-S_prot_C"/>
</dbReference>
<keyword evidence="5" id="KW-1015">Disulfide bond</keyword>
<dbReference type="EMBL" id="WJIE01000012">
    <property type="protein sequence ID" value="MRG96635.1"/>
    <property type="molecule type" value="Genomic_DNA"/>
</dbReference>
<keyword evidence="7" id="KW-0812">Transmembrane</keyword>
<dbReference type="Pfam" id="PF00355">
    <property type="entry name" value="Rieske"/>
    <property type="match status" value="1"/>
</dbReference>
<keyword evidence="7" id="KW-0472">Membrane</keyword>
<evidence type="ECO:0000256" key="5">
    <source>
        <dbReference type="ARBA" id="ARBA00023157"/>
    </source>
</evidence>
<dbReference type="InterPro" id="IPR036922">
    <property type="entry name" value="Rieske_2Fe-2S_sf"/>
</dbReference>
<dbReference type="PANTHER" id="PTHR10134">
    <property type="entry name" value="CYTOCHROME B-C1 COMPLEX SUBUNIT RIESKE, MITOCHONDRIAL"/>
    <property type="match status" value="1"/>
</dbReference>
<sequence length="182" mass="19600">MDRTQPSCPGTCGDPSRRRFFSRLCLGLGGLGAALLAAPVVGLVLLPLRRRKEAVWRDIGRVDEFEVGRTVKSTYLDPAPLSWAGPAAETAAWVRRVTADEFVAFGAYCTHVGCPVRWVEGAELFLCPCHGGAFHRDGAVAAGPPPRPLPRLDVRVREGRVELRTEAIQAALGAAGRRGSEE</sequence>
<evidence type="ECO:0000313" key="9">
    <source>
        <dbReference type="EMBL" id="MRG96635.1"/>
    </source>
</evidence>
<keyword evidence="1" id="KW-0001">2Fe-2S</keyword>
<dbReference type="CDD" id="cd03467">
    <property type="entry name" value="Rieske"/>
    <property type="match status" value="1"/>
</dbReference>
<dbReference type="PRINTS" id="PR00162">
    <property type="entry name" value="RIESKE"/>
</dbReference>
<dbReference type="Proteomes" id="UP000440224">
    <property type="component" value="Unassembled WGS sequence"/>
</dbReference>
<dbReference type="PROSITE" id="PS51296">
    <property type="entry name" value="RIESKE"/>
    <property type="match status" value="1"/>
</dbReference>
<comment type="caution">
    <text evidence="9">The sequence shown here is derived from an EMBL/GenBank/DDBJ whole genome shotgun (WGS) entry which is preliminary data.</text>
</comment>
<gene>
    <name evidence="9" type="ORF">GF068_32625</name>
</gene>
<organism evidence="9 10">
    <name type="scientific">Polyangium spumosum</name>
    <dbReference type="NCBI Taxonomy" id="889282"/>
    <lineage>
        <taxon>Bacteria</taxon>
        <taxon>Pseudomonadati</taxon>
        <taxon>Myxococcota</taxon>
        <taxon>Polyangia</taxon>
        <taxon>Polyangiales</taxon>
        <taxon>Polyangiaceae</taxon>
        <taxon>Polyangium</taxon>
    </lineage>
</organism>
<dbReference type="InterPro" id="IPR014349">
    <property type="entry name" value="Rieske_Fe-S_prot"/>
</dbReference>
<name>A0A6N7Q202_9BACT</name>
<evidence type="ECO:0000256" key="1">
    <source>
        <dbReference type="ARBA" id="ARBA00022714"/>
    </source>
</evidence>
<dbReference type="OrthoDB" id="9767869at2"/>
<keyword evidence="3" id="KW-0408">Iron</keyword>
<dbReference type="GO" id="GO:0046872">
    <property type="term" value="F:metal ion binding"/>
    <property type="evidence" value="ECO:0007669"/>
    <property type="project" value="UniProtKB-KW"/>
</dbReference>
<protein>
    <submittedName>
        <fullName evidence="9">Rieske 2Fe-2S domain-containing protein</fullName>
    </submittedName>
</protein>
<evidence type="ECO:0000313" key="10">
    <source>
        <dbReference type="Proteomes" id="UP000440224"/>
    </source>
</evidence>
<feature type="domain" description="Rieske" evidence="8">
    <location>
        <begin position="76"/>
        <end position="163"/>
    </location>
</feature>
<accession>A0A6N7Q202</accession>
<dbReference type="AlphaFoldDB" id="A0A6N7Q202"/>
<comment type="cofactor">
    <cofactor evidence="6">
        <name>[2Fe-2S] cluster</name>
        <dbReference type="ChEBI" id="CHEBI:190135"/>
    </cofactor>
</comment>
<evidence type="ECO:0000256" key="6">
    <source>
        <dbReference type="ARBA" id="ARBA00034078"/>
    </source>
</evidence>
<evidence type="ECO:0000256" key="4">
    <source>
        <dbReference type="ARBA" id="ARBA00023014"/>
    </source>
</evidence>
<keyword evidence="4" id="KW-0411">Iron-sulfur</keyword>
<keyword evidence="2" id="KW-0479">Metal-binding</keyword>
<dbReference type="InterPro" id="IPR017941">
    <property type="entry name" value="Rieske_2Fe-2S"/>
</dbReference>
<feature type="transmembrane region" description="Helical" evidence="7">
    <location>
        <begin position="20"/>
        <end position="48"/>
    </location>
</feature>
<dbReference type="RefSeq" id="WP_153823439.1">
    <property type="nucleotide sequence ID" value="NZ_WJIE01000012.1"/>
</dbReference>
<keyword evidence="7" id="KW-1133">Transmembrane helix</keyword>
<evidence type="ECO:0000256" key="7">
    <source>
        <dbReference type="SAM" id="Phobius"/>
    </source>
</evidence>
<evidence type="ECO:0000256" key="3">
    <source>
        <dbReference type="ARBA" id="ARBA00023004"/>
    </source>
</evidence>
<evidence type="ECO:0000259" key="8">
    <source>
        <dbReference type="PROSITE" id="PS51296"/>
    </source>
</evidence>
<keyword evidence="10" id="KW-1185">Reference proteome</keyword>
<reference evidence="9 10" key="1">
    <citation type="submission" date="2019-10" db="EMBL/GenBank/DDBJ databases">
        <title>A soil myxobacterium in the family Polyangiaceae.</title>
        <authorList>
            <person name="Li Y."/>
            <person name="Wang J."/>
        </authorList>
    </citation>
    <scope>NUCLEOTIDE SEQUENCE [LARGE SCALE GENOMIC DNA]</scope>
    <source>
        <strain evidence="9 10">DSM 14734</strain>
    </source>
</reference>
<dbReference type="Gene3D" id="2.102.10.10">
    <property type="entry name" value="Rieske [2Fe-2S] iron-sulphur domain"/>
    <property type="match status" value="1"/>
</dbReference>
<dbReference type="SUPFAM" id="SSF50022">
    <property type="entry name" value="ISP domain"/>
    <property type="match status" value="1"/>
</dbReference>
<dbReference type="GO" id="GO:0051537">
    <property type="term" value="F:2 iron, 2 sulfur cluster binding"/>
    <property type="evidence" value="ECO:0007669"/>
    <property type="project" value="UniProtKB-KW"/>
</dbReference>
<dbReference type="GO" id="GO:0016020">
    <property type="term" value="C:membrane"/>
    <property type="evidence" value="ECO:0007669"/>
    <property type="project" value="InterPro"/>
</dbReference>